<feature type="transmembrane region" description="Helical" evidence="1">
    <location>
        <begin position="294"/>
        <end position="317"/>
    </location>
</feature>
<protein>
    <submittedName>
        <fullName evidence="2">Uncharacterized protein</fullName>
    </submittedName>
</protein>
<dbReference type="Proteomes" id="UP000198287">
    <property type="component" value="Unassembled WGS sequence"/>
</dbReference>
<dbReference type="AlphaFoldDB" id="A0A226DAK6"/>
<dbReference type="EMBL" id="LNIX01000026">
    <property type="protein sequence ID" value="OXA42562.1"/>
    <property type="molecule type" value="Genomic_DNA"/>
</dbReference>
<gene>
    <name evidence="2" type="ORF">Fcan01_23020</name>
</gene>
<reference evidence="2 3" key="1">
    <citation type="submission" date="2015-12" db="EMBL/GenBank/DDBJ databases">
        <title>The genome of Folsomia candida.</title>
        <authorList>
            <person name="Faddeeva A."/>
            <person name="Derks M.F."/>
            <person name="Anvar Y."/>
            <person name="Smit S."/>
            <person name="Van Straalen N."/>
            <person name="Roelofs D."/>
        </authorList>
    </citation>
    <scope>NUCLEOTIDE SEQUENCE [LARGE SCALE GENOMIC DNA]</scope>
    <source>
        <strain evidence="2 3">VU population</strain>
        <tissue evidence="2">Whole body</tissue>
    </source>
</reference>
<feature type="transmembrane region" description="Helical" evidence="1">
    <location>
        <begin position="124"/>
        <end position="150"/>
    </location>
</feature>
<keyword evidence="3" id="KW-1185">Reference proteome</keyword>
<feature type="transmembrane region" description="Helical" evidence="1">
    <location>
        <begin position="342"/>
        <end position="367"/>
    </location>
</feature>
<evidence type="ECO:0000313" key="2">
    <source>
        <dbReference type="EMBL" id="OXA42562.1"/>
    </source>
</evidence>
<feature type="transmembrane region" description="Helical" evidence="1">
    <location>
        <begin position="211"/>
        <end position="229"/>
    </location>
</feature>
<keyword evidence="1" id="KW-1133">Transmembrane helix</keyword>
<evidence type="ECO:0000256" key="1">
    <source>
        <dbReference type="SAM" id="Phobius"/>
    </source>
</evidence>
<comment type="caution">
    <text evidence="2">The sequence shown here is derived from an EMBL/GenBank/DDBJ whole genome shotgun (WGS) entry which is preliminary data.</text>
</comment>
<keyword evidence="1" id="KW-0812">Transmembrane</keyword>
<accession>A0A226DAK6</accession>
<name>A0A226DAK6_FOLCA</name>
<proteinExistence type="predicted"/>
<evidence type="ECO:0000313" key="3">
    <source>
        <dbReference type="Proteomes" id="UP000198287"/>
    </source>
</evidence>
<sequence length="528" mass="60002">MMAKEDIALLRRNLRYGNYLKCLPVKWDSINTRIVVKPQRQQRHVITMLVVHFLATLCRLYSIALHPANILHRSEATFGAMIYTMSFLIRFDIPVDQGAVEVMNFVMISINSGNSRSSYPKVYLLIRFFLYVVGPSGLLVAVSIGILAIFAPCQPLLVNSILCRDGGFLVEDIAILKRSLRYGNYLKCLPVKWDSVNGRVVVKSPWQHMQVMGMVIVHFLATGCRLYSITLHRTKLMHRSEAIFGAMVYASTFFIRFDIPIDHRVVELLNFLIVSSNSETSGPEYAKVYLFIRFLIYAVAATSTLLGTMLGVLTIFAPCQPVLLTSIVCRDEIFHVGTNYSWIVRMLLAMVEFVFFLNIALTTNYYVMEVMLKGLASLWIDCKDFVRRNDKKLVKIGEYQNLLIFEKCLNSCTRSRIFLTCALATPASNTLANLILPIMANKDIKILKRNLRYGNYFKCLPVKWDAINGRIVVKSPRQQRPVIAMLIVHLLATLCRLYSTKLYPSSIVQRSEAALAAFGVQAVIRFTI</sequence>
<keyword evidence="1" id="KW-0472">Membrane</keyword>
<organism evidence="2 3">
    <name type="scientific">Folsomia candida</name>
    <name type="common">Springtail</name>
    <dbReference type="NCBI Taxonomy" id="158441"/>
    <lineage>
        <taxon>Eukaryota</taxon>
        <taxon>Metazoa</taxon>
        <taxon>Ecdysozoa</taxon>
        <taxon>Arthropoda</taxon>
        <taxon>Hexapoda</taxon>
        <taxon>Collembola</taxon>
        <taxon>Entomobryomorpha</taxon>
        <taxon>Isotomoidea</taxon>
        <taxon>Isotomidae</taxon>
        <taxon>Proisotominae</taxon>
        <taxon>Folsomia</taxon>
    </lineage>
</organism>